<reference evidence="1 2" key="3">
    <citation type="journal article" date="2022" name="Microbiol. Spectr.">
        <title>Folding features and dynamics of 3D genome architecture in plant fungal pathogens.</title>
        <authorList>
            <person name="Xia C."/>
        </authorList>
    </citation>
    <scope>NUCLEOTIDE SEQUENCE [LARGE SCALE GENOMIC DNA]</scope>
    <source>
        <strain evidence="1 2">93-210</strain>
    </source>
</reference>
<proteinExistence type="predicted"/>
<keyword evidence="2" id="KW-1185">Reference proteome</keyword>
<evidence type="ECO:0000313" key="1">
    <source>
        <dbReference type="EMBL" id="KAI7948053.1"/>
    </source>
</evidence>
<gene>
    <name evidence="1" type="ORF">MJO28_009961</name>
</gene>
<organism evidence="1 2">
    <name type="scientific">Puccinia striiformis f. sp. tritici</name>
    <dbReference type="NCBI Taxonomy" id="168172"/>
    <lineage>
        <taxon>Eukaryota</taxon>
        <taxon>Fungi</taxon>
        <taxon>Dikarya</taxon>
        <taxon>Basidiomycota</taxon>
        <taxon>Pucciniomycotina</taxon>
        <taxon>Pucciniomycetes</taxon>
        <taxon>Pucciniales</taxon>
        <taxon>Pucciniaceae</taxon>
        <taxon>Puccinia</taxon>
    </lineage>
</organism>
<name>A0ACC0E8Z7_9BASI</name>
<accession>A0ACC0E8Z7</accession>
<reference evidence="2" key="1">
    <citation type="journal article" date="2018" name="BMC Genomics">
        <title>Genomic insights into host adaptation between the wheat stripe rust pathogen (Puccinia striiformis f. sp. tritici) and the barley stripe rust pathogen (Puccinia striiformis f. sp. hordei).</title>
        <authorList>
            <person name="Xia C."/>
            <person name="Wang M."/>
            <person name="Yin C."/>
            <person name="Cornejo O.E."/>
            <person name="Hulbert S.H."/>
            <person name="Chen X."/>
        </authorList>
    </citation>
    <scope>NUCLEOTIDE SEQUENCE [LARGE SCALE GENOMIC DNA]</scope>
    <source>
        <strain evidence="2">93-210</strain>
    </source>
</reference>
<dbReference type="Proteomes" id="UP001060170">
    <property type="component" value="Chromosome 9"/>
</dbReference>
<dbReference type="EMBL" id="CM045873">
    <property type="protein sequence ID" value="KAI7948053.1"/>
    <property type="molecule type" value="Genomic_DNA"/>
</dbReference>
<feature type="non-terminal residue" evidence="1">
    <location>
        <position position="194"/>
    </location>
</feature>
<reference evidence="2" key="2">
    <citation type="journal article" date="2018" name="Mol. Plant Microbe Interact.">
        <title>Genome sequence resources for the wheat stripe rust pathogen (Puccinia striiformis f. sp. tritici) and the barley stripe rust pathogen (Puccinia striiformis f. sp. hordei).</title>
        <authorList>
            <person name="Xia C."/>
            <person name="Wang M."/>
            <person name="Yin C."/>
            <person name="Cornejo O.E."/>
            <person name="Hulbert S.H."/>
            <person name="Chen X."/>
        </authorList>
    </citation>
    <scope>NUCLEOTIDE SEQUENCE [LARGE SCALE GENOMIC DNA]</scope>
    <source>
        <strain evidence="2">93-210</strain>
    </source>
</reference>
<comment type="caution">
    <text evidence="1">The sequence shown here is derived from an EMBL/GenBank/DDBJ whole genome shotgun (WGS) entry which is preliminary data.</text>
</comment>
<protein>
    <submittedName>
        <fullName evidence="1">Uncharacterized protein</fullName>
    </submittedName>
</protein>
<sequence length="194" mass="21349">MTSKNAGLSLLMDRVAQSIGGSQQDTNWVIYSCCCNSEEEVFVDKSITRILKEKPQFLSGISSTHMKEILHYFLLVFQQFLKETGIPVRLISIASPPMMTISDGDSAAKCAPLLNFCIFRPPQLIINSLPSLTEALIFKRRCCALKAPAPESVPTPKKAYASVSSPPLNLQGASRTPFQLAPLIDENWEQKAAC</sequence>
<evidence type="ECO:0000313" key="2">
    <source>
        <dbReference type="Proteomes" id="UP001060170"/>
    </source>
</evidence>